<accession>A0A430A7P5</accession>
<protein>
    <submittedName>
        <fullName evidence="1">Uncharacterized protein</fullName>
    </submittedName>
</protein>
<dbReference type="Proteomes" id="UP000287101">
    <property type="component" value="Unassembled WGS sequence"/>
</dbReference>
<dbReference type="EMBL" id="NGJY01000002">
    <property type="protein sequence ID" value="RSU03094.1"/>
    <property type="molecule type" value="Genomic_DNA"/>
</dbReference>
<proteinExistence type="predicted"/>
<dbReference type="RefSeq" id="WP_126831308.1">
    <property type="nucleotide sequence ID" value="NZ_CBCRYB010000004.1"/>
</dbReference>
<reference evidence="1 2" key="1">
    <citation type="submission" date="2017-05" db="EMBL/GenBank/DDBJ databases">
        <title>Vagococcus spp. assemblies.</title>
        <authorList>
            <person name="Gulvik C.A."/>
        </authorList>
    </citation>
    <scope>NUCLEOTIDE SEQUENCE [LARGE SCALE GENOMIC DNA]</scope>
    <source>
        <strain evidence="1 2">CCUG 41755</strain>
    </source>
</reference>
<name>A0A430A7P5_9ENTE</name>
<sequence length="151" mass="17587">MLSFEEKKAIFDEFEELTCQPVSMNRLNYHYEGSAVPKTTVVKFLHPKSGNAFVYAGYLAPEKTKDGYVSVIELNREELIEYVRNAIEFLNLTEDGYAEGYEEEWSDAHDDRLYLRYQNYMWVVVMQSGGIEAVFKTKEQAEAYLMDEGFN</sequence>
<keyword evidence="2" id="KW-1185">Reference proteome</keyword>
<evidence type="ECO:0000313" key="1">
    <source>
        <dbReference type="EMBL" id="RSU03094.1"/>
    </source>
</evidence>
<gene>
    <name evidence="1" type="ORF">CBF31_05090</name>
</gene>
<evidence type="ECO:0000313" key="2">
    <source>
        <dbReference type="Proteomes" id="UP000287101"/>
    </source>
</evidence>
<organism evidence="1 2">
    <name type="scientific">Vagococcus fessus</name>
    <dbReference type="NCBI Taxonomy" id="120370"/>
    <lineage>
        <taxon>Bacteria</taxon>
        <taxon>Bacillati</taxon>
        <taxon>Bacillota</taxon>
        <taxon>Bacilli</taxon>
        <taxon>Lactobacillales</taxon>
        <taxon>Enterococcaceae</taxon>
        <taxon>Vagococcus</taxon>
    </lineage>
</organism>
<comment type="caution">
    <text evidence="1">The sequence shown here is derived from an EMBL/GenBank/DDBJ whole genome shotgun (WGS) entry which is preliminary data.</text>
</comment>
<dbReference type="AlphaFoldDB" id="A0A430A7P5"/>
<dbReference type="OrthoDB" id="2360619at2"/>